<gene>
    <name evidence="1" type="ORF">ENR15_04460</name>
</gene>
<dbReference type="EMBL" id="DSPX01000043">
    <property type="protein sequence ID" value="HGF99921.1"/>
    <property type="molecule type" value="Genomic_DNA"/>
</dbReference>
<proteinExistence type="predicted"/>
<sequence length="259" mass="29436">MYDNVCKFLAEQFSSDIAKWLLGEAIPMTELSPSELSLEPIRADSIMLLASTPLVLHVEFQTNPKIDLLFRMLDYRVRVYRRYPDKQMRQVVVYLTRSNSPLVMQNSFNLEKTRHEFEVIRLWEQPTEMFLTAPGLLPFAVLSQTDNPTAVLTQVAAEIDKIEDKRVQANVTGTAAILAGLVLEKQPIGQILRREIMRESVIYQEILQEGEEKGLQKGVERLEQAARNLLASGMAVEQVANLIGLPLERVRSLQAEGER</sequence>
<evidence type="ECO:0000313" key="1">
    <source>
        <dbReference type="EMBL" id="HGF99921.1"/>
    </source>
</evidence>
<dbReference type="NCBIfam" id="TIGR01784">
    <property type="entry name" value="T_den_put_tspse"/>
    <property type="match status" value="1"/>
</dbReference>
<reference evidence="1" key="1">
    <citation type="journal article" date="2020" name="mSystems">
        <title>Genome- and Community-Level Interaction Insights into Carbon Utilization and Element Cycling Functions of Hydrothermarchaeota in Hydrothermal Sediment.</title>
        <authorList>
            <person name="Zhou Z."/>
            <person name="Liu Y."/>
            <person name="Xu W."/>
            <person name="Pan J."/>
            <person name="Luo Z.H."/>
            <person name="Li M."/>
        </authorList>
    </citation>
    <scope>NUCLEOTIDE SEQUENCE [LARGE SCALE GENOMIC DNA]</scope>
    <source>
        <strain evidence="1">SpSt-374</strain>
    </source>
</reference>
<name>A0A7C3ZIR8_9CYAN</name>
<comment type="caution">
    <text evidence="1">The sequence shown here is derived from an EMBL/GenBank/DDBJ whole genome shotgun (WGS) entry which is preliminary data.</text>
</comment>
<dbReference type="PANTHER" id="PTHR34613:SF1">
    <property type="entry name" value="SLL6017 PROTEIN"/>
    <property type="match status" value="1"/>
</dbReference>
<dbReference type="AlphaFoldDB" id="A0A7C3ZIR8"/>
<organism evidence="1">
    <name type="scientific">Planktothricoides sp. SpSt-374</name>
    <dbReference type="NCBI Taxonomy" id="2282167"/>
    <lineage>
        <taxon>Bacteria</taxon>
        <taxon>Bacillati</taxon>
        <taxon>Cyanobacteriota</taxon>
        <taxon>Cyanophyceae</taxon>
        <taxon>Oscillatoriophycideae</taxon>
        <taxon>Oscillatoriales</taxon>
        <taxon>Oscillatoriaceae</taxon>
        <taxon>Planktothricoides</taxon>
    </lineage>
</organism>
<dbReference type="PANTHER" id="PTHR34613">
    <property type="entry name" value="SLL0800 PROTEIN"/>
    <property type="match status" value="1"/>
</dbReference>
<accession>A0A7C3ZIR8</accession>
<protein>
    <submittedName>
        <fullName evidence="1">Rpn family recombination-promoting nuclease/putative transposase</fullName>
    </submittedName>
</protein>
<dbReference type="InterPro" id="IPR010106">
    <property type="entry name" value="RpnA"/>
</dbReference>